<dbReference type="EMBL" id="JBHSGN010000226">
    <property type="protein sequence ID" value="MFC4677211.1"/>
    <property type="molecule type" value="Genomic_DNA"/>
</dbReference>
<name>A0ABV9L5C0_9BACT</name>
<proteinExistence type="predicted"/>
<evidence type="ECO:0000313" key="1">
    <source>
        <dbReference type="EMBL" id="MFC4677211.1"/>
    </source>
</evidence>
<gene>
    <name evidence="1" type="ORF">ACFO6W_26380</name>
</gene>
<organism evidence="1 2">
    <name type="scientific">Dysgonomonas termitidis</name>
    <dbReference type="NCBI Taxonomy" id="1516126"/>
    <lineage>
        <taxon>Bacteria</taxon>
        <taxon>Pseudomonadati</taxon>
        <taxon>Bacteroidota</taxon>
        <taxon>Bacteroidia</taxon>
        <taxon>Bacteroidales</taxon>
        <taxon>Dysgonomonadaceae</taxon>
        <taxon>Dysgonomonas</taxon>
    </lineage>
</organism>
<keyword evidence="2" id="KW-1185">Reference proteome</keyword>
<dbReference type="Proteomes" id="UP001596023">
    <property type="component" value="Unassembled WGS sequence"/>
</dbReference>
<protein>
    <submittedName>
        <fullName evidence="1">Uncharacterized protein</fullName>
    </submittedName>
</protein>
<reference evidence="2" key="1">
    <citation type="journal article" date="2019" name="Int. J. Syst. Evol. Microbiol.">
        <title>The Global Catalogue of Microorganisms (GCM) 10K type strain sequencing project: providing services to taxonomists for standard genome sequencing and annotation.</title>
        <authorList>
            <consortium name="The Broad Institute Genomics Platform"/>
            <consortium name="The Broad Institute Genome Sequencing Center for Infectious Disease"/>
            <person name="Wu L."/>
            <person name="Ma J."/>
        </authorList>
    </citation>
    <scope>NUCLEOTIDE SEQUENCE [LARGE SCALE GENOMIC DNA]</scope>
    <source>
        <strain evidence="2">CCUG 66188</strain>
    </source>
</reference>
<evidence type="ECO:0000313" key="2">
    <source>
        <dbReference type="Proteomes" id="UP001596023"/>
    </source>
</evidence>
<comment type="caution">
    <text evidence="1">The sequence shown here is derived from an EMBL/GenBank/DDBJ whole genome shotgun (WGS) entry which is preliminary data.</text>
</comment>
<accession>A0ABV9L5C0</accession>
<dbReference type="RefSeq" id="WP_380002159.1">
    <property type="nucleotide sequence ID" value="NZ_JBHSGN010000226.1"/>
</dbReference>
<sequence length="58" mass="6846">MRNRIYYILKKQGCLAGSEYNPIKGNIRPFMKNSENKENTIKWGIPHFTVDFEKQGLK</sequence>